<dbReference type="RefSeq" id="WP_055259701.1">
    <property type="nucleotide sequence ID" value="NZ_BCMV01000059.1"/>
</dbReference>
<feature type="transmembrane region" description="Helical" evidence="7">
    <location>
        <begin position="97"/>
        <end position="120"/>
    </location>
</feature>
<accession>A0ABP2ARB8</accession>
<dbReference type="Proteomes" id="UP000095488">
    <property type="component" value="Unassembled WGS sequence"/>
</dbReference>
<feature type="transmembrane region" description="Helical" evidence="7">
    <location>
        <begin position="197"/>
        <end position="218"/>
    </location>
</feature>
<dbReference type="EMBL" id="CYZR01000006">
    <property type="protein sequence ID" value="CUO07799.1"/>
    <property type="molecule type" value="Genomic_DNA"/>
</dbReference>
<dbReference type="Pfam" id="PF00324">
    <property type="entry name" value="AA_permease"/>
    <property type="match status" value="1"/>
</dbReference>
<comment type="caution">
    <text evidence="9">The sequence shown here is derived from an EMBL/GenBank/DDBJ whole genome shotgun (WGS) entry which is preliminary data.</text>
</comment>
<proteinExistence type="predicted"/>
<evidence type="ECO:0000256" key="1">
    <source>
        <dbReference type="ARBA" id="ARBA00004141"/>
    </source>
</evidence>
<keyword evidence="10" id="KW-1185">Reference proteome</keyword>
<evidence type="ECO:0000313" key="9">
    <source>
        <dbReference type="EMBL" id="CUO07799.1"/>
    </source>
</evidence>
<keyword evidence="5 7" id="KW-1133">Transmembrane helix</keyword>
<feature type="transmembrane region" description="Helical" evidence="7">
    <location>
        <begin position="402"/>
        <end position="422"/>
    </location>
</feature>
<gene>
    <name evidence="9" type="primary">lysP</name>
    <name evidence="9" type="ORF">ERS852473_01826</name>
</gene>
<dbReference type="Gene3D" id="1.20.1740.10">
    <property type="entry name" value="Amino acid/polyamine transporter I"/>
    <property type="match status" value="1"/>
</dbReference>
<feature type="transmembrane region" description="Helical" evidence="7">
    <location>
        <begin position="156"/>
        <end position="177"/>
    </location>
</feature>
<evidence type="ECO:0000256" key="6">
    <source>
        <dbReference type="ARBA" id="ARBA00023136"/>
    </source>
</evidence>
<feature type="domain" description="Amino acid permease/ SLC12A" evidence="8">
    <location>
        <begin position="16"/>
        <end position="460"/>
    </location>
</feature>
<dbReference type="InterPro" id="IPR004841">
    <property type="entry name" value="AA-permease/SLC12A_dom"/>
</dbReference>
<feature type="transmembrane region" description="Helical" evidence="7">
    <location>
        <begin position="357"/>
        <end position="382"/>
    </location>
</feature>
<feature type="transmembrane region" description="Helical" evidence="7">
    <location>
        <begin position="330"/>
        <end position="351"/>
    </location>
</feature>
<reference evidence="9 10" key="1">
    <citation type="submission" date="2015-09" db="EMBL/GenBank/DDBJ databases">
        <authorList>
            <consortium name="Pathogen Informatics"/>
            <person name="Wu L."/>
            <person name="Ma J."/>
        </authorList>
    </citation>
    <scope>NUCLEOTIDE SEQUENCE [LARGE SCALE GENOMIC DNA]</scope>
    <source>
        <strain evidence="9 10">2789STDY5834858</strain>
    </source>
</reference>
<feature type="transmembrane region" description="Helical" evidence="7">
    <location>
        <begin position="126"/>
        <end position="144"/>
    </location>
</feature>
<feature type="transmembrane region" description="Helical" evidence="7">
    <location>
        <begin position="41"/>
        <end position="61"/>
    </location>
</feature>
<feature type="transmembrane region" description="Helical" evidence="7">
    <location>
        <begin position="239"/>
        <end position="258"/>
    </location>
</feature>
<comment type="subcellular location">
    <subcellularLocation>
        <location evidence="1">Membrane</location>
        <topology evidence="1">Multi-pass membrane protein</topology>
    </subcellularLocation>
</comment>
<evidence type="ECO:0000313" key="10">
    <source>
        <dbReference type="Proteomes" id="UP000095488"/>
    </source>
</evidence>
<keyword evidence="6 7" id="KW-0472">Membrane</keyword>
<keyword evidence="4" id="KW-0029">Amino-acid transport</keyword>
<evidence type="ECO:0000256" key="3">
    <source>
        <dbReference type="ARBA" id="ARBA00022692"/>
    </source>
</evidence>
<evidence type="ECO:0000256" key="5">
    <source>
        <dbReference type="ARBA" id="ARBA00022989"/>
    </source>
</evidence>
<feature type="transmembrane region" description="Helical" evidence="7">
    <location>
        <begin position="278"/>
        <end position="298"/>
    </location>
</feature>
<name>A0ABP2ARB8_SARVE</name>
<feature type="transmembrane region" description="Helical" evidence="7">
    <location>
        <begin position="428"/>
        <end position="448"/>
    </location>
</feature>
<evidence type="ECO:0000256" key="7">
    <source>
        <dbReference type="SAM" id="Phobius"/>
    </source>
</evidence>
<evidence type="ECO:0000256" key="2">
    <source>
        <dbReference type="ARBA" id="ARBA00022448"/>
    </source>
</evidence>
<dbReference type="InterPro" id="IPR050524">
    <property type="entry name" value="APC_YAT"/>
</dbReference>
<evidence type="ECO:0000256" key="4">
    <source>
        <dbReference type="ARBA" id="ARBA00022970"/>
    </source>
</evidence>
<keyword evidence="2" id="KW-0813">Transport</keyword>
<dbReference type="PIRSF" id="PIRSF006060">
    <property type="entry name" value="AA_transporter"/>
    <property type="match status" value="1"/>
</dbReference>
<protein>
    <submittedName>
        <fullName evidence="9">Lysine-specific permease</fullName>
    </submittedName>
</protein>
<evidence type="ECO:0000259" key="8">
    <source>
        <dbReference type="Pfam" id="PF00324"/>
    </source>
</evidence>
<dbReference type="PANTHER" id="PTHR43341:SF1">
    <property type="entry name" value="GENERAL AMINO-ACID PERMEASE GAP1"/>
    <property type="match status" value="1"/>
</dbReference>
<keyword evidence="3 7" id="KW-0812">Transmembrane</keyword>
<organism evidence="9 10">
    <name type="scientific">Sarcina ventriculi</name>
    <name type="common">Clostridium ventriculi</name>
    <dbReference type="NCBI Taxonomy" id="1267"/>
    <lineage>
        <taxon>Bacteria</taxon>
        <taxon>Bacillati</taxon>
        <taxon>Bacillota</taxon>
        <taxon>Clostridia</taxon>
        <taxon>Eubacteriales</taxon>
        <taxon>Clostridiaceae</taxon>
        <taxon>Sarcina</taxon>
    </lineage>
</organism>
<feature type="transmembrane region" description="Helical" evidence="7">
    <location>
        <begin position="16"/>
        <end position="34"/>
    </location>
</feature>
<dbReference type="PANTHER" id="PTHR43341">
    <property type="entry name" value="AMINO ACID PERMEASE"/>
    <property type="match status" value="1"/>
</dbReference>
<sequence>MSEKNGDLKRSLKARHLNMIALGGAIGTGIFLAMGDTIQQVGPGGAFLAYALIGVMVYFIMTSLGELATFIPISGSFGTYATKFIDPALGFALGWNYWYNWAVTIATEMVAGSLVMHFWFPNVKPVYWSMLFLGIIVLLNILSARAYGEAEFWFSLVKVVTVIIFLAVGVLTILGIFDGNFIGLKNFTADGGPFIGNGFSFFSVFLVAGFAFQGTELVGVAAGESDNPGKTIPKAINQVFWRILIFYLGTILVIGAIIPAAQAGVSTSVFTLVFEKAGLAAAAAVMNAVILTAVLSAGNSGMYASSRMLYSMAKEGMAPKVFGKVTKRGVPLNAIILTTIVASLCFLTGVFAQNTVYIWLVDASGLAGFIAWLGISLCHYRFRKAYVAQGYDVKKLKYRAKLFPIGPIIALTMCGLIVIFQGFGDSTWQTLVAAYIGIPLFLAFYIGYKIKYKTKILKLHEVDLAFSETNPDISAYKKDS</sequence>